<comment type="caution">
    <text evidence="1">The sequence shown here is derived from an EMBL/GenBank/DDBJ whole genome shotgun (WGS) entry which is preliminary data.</text>
</comment>
<reference evidence="1 2" key="1">
    <citation type="submission" date="2021-06" db="EMBL/GenBank/DDBJ databases">
        <authorList>
            <person name="Kallberg Y."/>
            <person name="Tangrot J."/>
            <person name="Rosling A."/>
        </authorList>
    </citation>
    <scope>NUCLEOTIDE SEQUENCE [LARGE SCALE GENOMIC DNA]</scope>
    <source>
        <strain evidence="1 2">120-4 pot B 10/14</strain>
    </source>
</reference>
<keyword evidence="2" id="KW-1185">Reference proteome</keyword>
<protein>
    <submittedName>
        <fullName evidence="1">40661_t:CDS:1</fullName>
    </submittedName>
</protein>
<gene>
    <name evidence="1" type="ORF">GMARGA_LOCUS15859</name>
</gene>
<evidence type="ECO:0000313" key="2">
    <source>
        <dbReference type="Proteomes" id="UP000789901"/>
    </source>
</evidence>
<organism evidence="1 2">
    <name type="scientific">Gigaspora margarita</name>
    <dbReference type="NCBI Taxonomy" id="4874"/>
    <lineage>
        <taxon>Eukaryota</taxon>
        <taxon>Fungi</taxon>
        <taxon>Fungi incertae sedis</taxon>
        <taxon>Mucoromycota</taxon>
        <taxon>Glomeromycotina</taxon>
        <taxon>Glomeromycetes</taxon>
        <taxon>Diversisporales</taxon>
        <taxon>Gigasporaceae</taxon>
        <taxon>Gigaspora</taxon>
    </lineage>
</organism>
<accession>A0ABN7VAG3</accession>
<name>A0ABN7VAG3_GIGMA</name>
<dbReference type="Proteomes" id="UP000789901">
    <property type="component" value="Unassembled WGS sequence"/>
</dbReference>
<dbReference type="EMBL" id="CAJVQB010011180">
    <property type="protein sequence ID" value="CAG8745815.1"/>
    <property type="molecule type" value="Genomic_DNA"/>
</dbReference>
<evidence type="ECO:0000313" key="1">
    <source>
        <dbReference type="EMBL" id="CAG8745815.1"/>
    </source>
</evidence>
<proteinExistence type="predicted"/>
<sequence>MALEKVTNNNSFKKNEISTYEHGDIAILATAISVMTVSTTMNSKEMLTPAM</sequence>